<evidence type="ECO:0008006" key="3">
    <source>
        <dbReference type="Google" id="ProtNLM"/>
    </source>
</evidence>
<accession>A0ABT3W9Z9</accession>
<sequence>MVGLTELLLRVVVDVFFVFLPTRGSSFWKGFVFSRVETLLRFAITSKGELSESLSARFFADFCARVADIPREVLSSGRSVSVSVPIWGVFARVEDVFRVRLVLLRVLDGPEDGLLLK</sequence>
<comment type="caution">
    <text evidence="1">The sequence shown here is derived from an EMBL/GenBank/DDBJ whole genome shotgun (WGS) entry which is preliminary data.</text>
</comment>
<name>A0ABT3W9Z9_9PROT</name>
<dbReference type="EMBL" id="JANIDV010000001">
    <property type="protein sequence ID" value="MCX5615909.1"/>
    <property type="molecule type" value="Genomic_DNA"/>
</dbReference>
<keyword evidence="2" id="KW-1185">Reference proteome</keyword>
<evidence type="ECO:0000313" key="1">
    <source>
        <dbReference type="EMBL" id="MCX5615909.1"/>
    </source>
</evidence>
<reference evidence="1" key="1">
    <citation type="submission" date="2022-07" db="EMBL/GenBank/DDBJ databases">
        <title>Bombella genomes.</title>
        <authorList>
            <person name="Harer L."/>
            <person name="Styblova S."/>
            <person name="Ehrmann M."/>
        </authorList>
    </citation>
    <scope>NUCLEOTIDE SEQUENCE</scope>
    <source>
        <strain evidence="1">TMW 2.2559</strain>
    </source>
</reference>
<dbReference type="Proteomes" id="UP001165633">
    <property type="component" value="Unassembled WGS sequence"/>
</dbReference>
<dbReference type="RefSeq" id="WP_266126891.1">
    <property type="nucleotide sequence ID" value="NZ_JANIDV010000001.1"/>
</dbReference>
<organism evidence="1 2">
    <name type="scientific">Bombella dulcis</name>
    <dbReference type="NCBI Taxonomy" id="2967339"/>
    <lineage>
        <taxon>Bacteria</taxon>
        <taxon>Pseudomonadati</taxon>
        <taxon>Pseudomonadota</taxon>
        <taxon>Alphaproteobacteria</taxon>
        <taxon>Acetobacterales</taxon>
        <taxon>Acetobacteraceae</taxon>
        <taxon>Bombella</taxon>
    </lineage>
</organism>
<evidence type="ECO:0000313" key="2">
    <source>
        <dbReference type="Proteomes" id="UP001165633"/>
    </source>
</evidence>
<gene>
    <name evidence="1" type="ORF">NQF87_02800</name>
</gene>
<protein>
    <recommendedName>
        <fullName evidence="3">Secreted protein</fullName>
    </recommendedName>
</protein>
<proteinExistence type="predicted"/>